<comment type="caution">
    <text evidence="2">The sequence shown here is derived from an EMBL/GenBank/DDBJ whole genome shotgun (WGS) entry which is preliminary data.</text>
</comment>
<feature type="domain" description="N-acetyltransferase" evidence="1">
    <location>
        <begin position="16"/>
        <end position="180"/>
    </location>
</feature>
<evidence type="ECO:0000313" key="2">
    <source>
        <dbReference type="EMBL" id="MBP2415375.1"/>
    </source>
</evidence>
<dbReference type="CDD" id="cd04301">
    <property type="entry name" value="NAT_SF"/>
    <property type="match status" value="1"/>
</dbReference>
<dbReference type="InterPro" id="IPR016181">
    <property type="entry name" value="Acyl_CoA_acyltransferase"/>
</dbReference>
<dbReference type="PANTHER" id="PTHR43441">
    <property type="entry name" value="RIBOSOMAL-PROTEIN-SERINE ACETYLTRANSFERASE"/>
    <property type="match status" value="1"/>
</dbReference>
<protein>
    <submittedName>
        <fullName evidence="2">RimJ/RimL family protein N-acetyltransferase</fullName>
    </submittedName>
</protein>
<dbReference type="InterPro" id="IPR000182">
    <property type="entry name" value="GNAT_dom"/>
</dbReference>
<dbReference type="Proteomes" id="UP000758168">
    <property type="component" value="Unassembled WGS sequence"/>
</dbReference>
<dbReference type="Pfam" id="PF13302">
    <property type="entry name" value="Acetyltransf_3"/>
    <property type="match status" value="1"/>
</dbReference>
<evidence type="ECO:0000259" key="1">
    <source>
        <dbReference type="PROSITE" id="PS51186"/>
    </source>
</evidence>
<gene>
    <name evidence="2" type="ORF">JOF54_000297</name>
</gene>
<dbReference type="SUPFAM" id="SSF55729">
    <property type="entry name" value="Acyl-CoA N-acyltransferases (Nat)"/>
    <property type="match status" value="1"/>
</dbReference>
<dbReference type="EMBL" id="JAGIOB010000001">
    <property type="protein sequence ID" value="MBP2415375.1"/>
    <property type="molecule type" value="Genomic_DNA"/>
</dbReference>
<sequence length="190" mass="20341">MTDLRWPETPPRSGPVRLRAFRSGDVAMVEELATDPYVPLIGSLPAHAGPVAAQDWITRQQGRLAEGAGFSFCVAGEQDEPLGSAGLWLRDLAAGRSSAGYAVRPSARGRGVAGHALVALTAFAWTVPGLHRVELFIEPANAASRRTAERAGYRFEGVLRQHQEIGGRRRDMCSYAALRTDGRPGPAGIV</sequence>
<keyword evidence="3" id="KW-1185">Reference proteome</keyword>
<dbReference type="RefSeq" id="WP_307803709.1">
    <property type="nucleotide sequence ID" value="NZ_BAAAMH010000036.1"/>
</dbReference>
<name>A0ABS4Z2W9_9ACTN</name>
<dbReference type="PROSITE" id="PS51186">
    <property type="entry name" value="GNAT"/>
    <property type="match status" value="1"/>
</dbReference>
<dbReference type="Gene3D" id="3.40.630.30">
    <property type="match status" value="1"/>
</dbReference>
<accession>A0ABS4Z2W9</accession>
<organism evidence="2 3">
    <name type="scientific">Microlunatus capsulatus</name>
    <dbReference type="NCBI Taxonomy" id="99117"/>
    <lineage>
        <taxon>Bacteria</taxon>
        <taxon>Bacillati</taxon>
        <taxon>Actinomycetota</taxon>
        <taxon>Actinomycetes</taxon>
        <taxon>Propionibacteriales</taxon>
        <taxon>Propionibacteriaceae</taxon>
        <taxon>Microlunatus</taxon>
    </lineage>
</organism>
<proteinExistence type="predicted"/>
<dbReference type="InterPro" id="IPR051908">
    <property type="entry name" value="Ribosomal_N-acetyltransferase"/>
</dbReference>
<reference evidence="2 3" key="1">
    <citation type="submission" date="2021-03" db="EMBL/GenBank/DDBJ databases">
        <title>Sequencing the genomes of 1000 actinobacteria strains.</title>
        <authorList>
            <person name="Klenk H.-P."/>
        </authorList>
    </citation>
    <scope>NUCLEOTIDE SEQUENCE [LARGE SCALE GENOMIC DNA]</scope>
    <source>
        <strain evidence="2 3">DSM 12936</strain>
    </source>
</reference>
<dbReference type="PANTHER" id="PTHR43441:SF10">
    <property type="entry name" value="ACETYLTRANSFERASE"/>
    <property type="match status" value="1"/>
</dbReference>
<evidence type="ECO:0000313" key="3">
    <source>
        <dbReference type="Proteomes" id="UP000758168"/>
    </source>
</evidence>